<dbReference type="InterPro" id="IPR029479">
    <property type="entry name" value="Nitroreductase"/>
</dbReference>
<keyword evidence="2" id="KW-0560">Oxidoreductase</keyword>
<dbReference type="SUPFAM" id="SSF55469">
    <property type="entry name" value="FMN-dependent nitroreductase-like"/>
    <property type="match status" value="1"/>
</dbReference>
<sequence length="211" mass="23751">MLNLTNDELLTTTRAVRKRLDLSRPVELEVIERCIEIALQAPIPPVMKVHFIVVTDSDQRRALADLYRRGNDQVAQVRDQAVTSAWTEQATLTKILSSAQYLADHLQEVPVYVIPCIEGRSDDAPITWQAGIWGTIFPATWSFMLAARSRGLGSTLTGNHLFFEREAATILGIPYEQVMQAALIPVAYTQGTDFKPAQRRPLGDVLHRNRW</sequence>
<dbReference type="Pfam" id="PF00881">
    <property type="entry name" value="Nitroreductase"/>
    <property type="match status" value="1"/>
</dbReference>
<evidence type="ECO:0000256" key="1">
    <source>
        <dbReference type="ARBA" id="ARBA00007118"/>
    </source>
</evidence>
<dbReference type="GO" id="GO:0016491">
    <property type="term" value="F:oxidoreductase activity"/>
    <property type="evidence" value="ECO:0007669"/>
    <property type="project" value="UniProtKB-KW"/>
</dbReference>
<dbReference type="InterPro" id="IPR000415">
    <property type="entry name" value="Nitroreductase-like"/>
</dbReference>
<evidence type="ECO:0000256" key="2">
    <source>
        <dbReference type="ARBA" id="ARBA00023002"/>
    </source>
</evidence>
<organism evidence="4 5">
    <name type="scientific">Ktedonospora formicarum</name>
    <dbReference type="NCBI Taxonomy" id="2778364"/>
    <lineage>
        <taxon>Bacteria</taxon>
        <taxon>Bacillati</taxon>
        <taxon>Chloroflexota</taxon>
        <taxon>Ktedonobacteria</taxon>
        <taxon>Ktedonobacterales</taxon>
        <taxon>Ktedonobacteraceae</taxon>
        <taxon>Ktedonospora</taxon>
    </lineage>
</organism>
<dbReference type="CDD" id="cd02062">
    <property type="entry name" value="Nitro_FMN_reductase"/>
    <property type="match status" value="1"/>
</dbReference>
<comment type="caution">
    <text evidence="4">The sequence shown here is derived from an EMBL/GenBank/DDBJ whole genome shotgun (WGS) entry which is preliminary data.</text>
</comment>
<keyword evidence="5" id="KW-1185">Reference proteome</keyword>
<evidence type="ECO:0000259" key="3">
    <source>
        <dbReference type="Pfam" id="PF00881"/>
    </source>
</evidence>
<protein>
    <submittedName>
        <fullName evidence="4">Putative oxidoreductase</fullName>
    </submittedName>
</protein>
<proteinExistence type="inferred from homology"/>
<dbReference type="AlphaFoldDB" id="A0A8J3I8A2"/>
<dbReference type="PANTHER" id="PTHR43673">
    <property type="entry name" value="NAD(P)H NITROREDUCTASE YDGI-RELATED"/>
    <property type="match status" value="1"/>
</dbReference>
<name>A0A8J3I8A2_9CHLR</name>
<reference evidence="4" key="1">
    <citation type="submission" date="2020-10" db="EMBL/GenBank/DDBJ databases">
        <title>Taxonomic study of unclassified bacteria belonging to the class Ktedonobacteria.</title>
        <authorList>
            <person name="Yabe S."/>
            <person name="Wang C.M."/>
            <person name="Zheng Y."/>
            <person name="Sakai Y."/>
            <person name="Cavaletti L."/>
            <person name="Monciardini P."/>
            <person name="Donadio S."/>
        </authorList>
    </citation>
    <scope>NUCLEOTIDE SEQUENCE</scope>
    <source>
        <strain evidence="4">SOSP1-1</strain>
    </source>
</reference>
<dbReference type="Gene3D" id="3.40.109.10">
    <property type="entry name" value="NADH Oxidase"/>
    <property type="match status" value="1"/>
</dbReference>
<comment type="similarity">
    <text evidence="1">Belongs to the nitroreductase family.</text>
</comment>
<accession>A0A8J3I8A2</accession>
<dbReference type="Proteomes" id="UP000612362">
    <property type="component" value="Unassembled WGS sequence"/>
</dbReference>
<dbReference type="PANTHER" id="PTHR43673:SF10">
    <property type="entry name" value="NADH DEHYDROGENASE_NAD(P)H NITROREDUCTASE XCC3605-RELATED"/>
    <property type="match status" value="1"/>
</dbReference>
<feature type="domain" description="Nitroreductase" evidence="3">
    <location>
        <begin position="14"/>
        <end position="185"/>
    </location>
</feature>
<gene>
    <name evidence="4" type="ORF">KSX_86290</name>
</gene>
<evidence type="ECO:0000313" key="5">
    <source>
        <dbReference type="Proteomes" id="UP000612362"/>
    </source>
</evidence>
<dbReference type="EMBL" id="BNJF01000008">
    <property type="protein sequence ID" value="GHO50466.1"/>
    <property type="molecule type" value="Genomic_DNA"/>
</dbReference>
<dbReference type="RefSeq" id="WP_220199473.1">
    <property type="nucleotide sequence ID" value="NZ_BNJF01000008.1"/>
</dbReference>
<evidence type="ECO:0000313" key="4">
    <source>
        <dbReference type="EMBL" id="GHO50466.1"/>
    </source>
</evidence>